<accession>A0ABV7Z561</accession>
<dbReference type="PANTHER" id="PTHR43877">
    <property type="entry name" value="AMINOALKYLPHOSPHONATE N-ACETYLTRANSFERASE-RELATED-RELATED"/>
    <property type="match status" value="1"/>
</dbReference>
<dbReference type="PROSITE" id="PS51186">
    <property type="entry name" value="GNAT"/>
    <property type="match status" value="1"/>
</dbReference>
<dbReference type="EMBL" id="JBHRZG010000007">
    <property type="protein sequence ID" value="MFC3832596.1"/>
    <property type="molecule type" value="Genomic_DNA"/>
</dbReference>
<evidence type="ECO:0000313" key="5">
    <source>
        <dbReference type="Proteomes" id="UP001595803"/>
    </source>
</evidence>
<dbReference type="RefSeq" id="WP_322473353.1">
    <property type="nucleotide sequence ID" value="NZ_JBHRZG010000007.1"/>
</dbReference>
<dbReference type="Gene3D" id="3.40.630.30">
    <property type="match status" value="1"/>
</dbReference>
<dbReference type="SUPFAM" id="SSF55729">
    <property type="entry name" value="Acyl-CoA N-acyltransferases (Nat)"/>
    <property type="match status" value="1"/>
</dbReference>
<evidence type="ECO:0000313" key="4">
    <source>
        <dbReference type="EMBL" id="MFC3832596.1"/>
    </source>
</evidence>
<dbReference type="CDD" id="cd04301">
    <property type="entry name" value="NAT_SF"/>
    <property type="match status" value="1"/>
</dbReference>
<feature type="domain" description="N-acetyltransferase" evidence="3">
    <location>
        <begin position="2"/>
        <end position="127"/>
    </location>
</feature>
<dbReference type="InterPro" id="IPR050832">
    <property type="entry name" value="Bact_Acetyltransf"/>
</dbReference>
<comment type="caution">
    <text evidence="4">The sequence shown here is derived from an EMBL/GenBank/DDBJ whole genome shotgun (WGS) entry which is preliminary data.</text>
</comment>
<protein>
    <submittedName>
        <fullName evidence="4">Arsenic resistance N-acetyltransferase ArsN2</fullName>
    </submittedName>
</protein>
<dbReference type="InterPro" id="IPR000182">
    <property type="entry name" value="GNAT_dom"/>
</dbReference>
<gene>
    <name evidence="4" type="primary">arsN2</name>
    <name evidence="4" type="ORF">ACFOSB_06965</name>
</gene>
<dbReference type="Pfam" id="PF20001">
    <property type="entry name" value="DUF6428"/>
    <property type="match status" value="1"/>
</dbReference>
<dbReference type="Proteomes" id="UP001595803">
    <property type="component" value="Unassembled WGS sequence"/>
</dbReference>
<dbReference type="InterPro" id="IPR045534">
    <property type="entry name" value="DUF6428"/>
</dbReference>
<dbReference type="NCBIfam" id="NF040501">
    <property type="entry name" value="resist_ArsN2"/>
    <property type="match status" value="1"/>
</dbReference>
<dbReference type="InterPro" id="IPR016181">
    <property type="entry name" value="Acyl_CoA_acyltransferase"/>
</dbReference>
<keyword evidence="1" id="KW-0808">Transferase</keyword>
<dbReference type="Pfam" id="PF13508">
    <property type="entry name" value="Acetyltransf_7"/>
    <property type="match status" value="1"/>
</dbReference>
<name>A0ABV7Z561_9DEIO</name>
<reference evidence="5" key="1">
    <citation type="journal article" date="2019" name="Int. J. Syst. Evol. Microbiol.">
        <title>The Global Catalogue of Microorganisms (GCM) 10K type strain sequencing project: providing services to taxonomists for standard genome sequencing and annotation.</title>
        <authorList>
            <consortium name="The Broad Institute Genomics Platform"/>
            <consortium name="The Broad Institute Genome Sequencing Center for Infectious Disease"/>
            <person name="Wu L."/>
            <person name="Ma J."/>
        </authorList>
    </citation>
    <scope>NUCLEOTIDE SEQUENCE [LARGE SCALE GENOMIC DNA]</scope>
    <source>
        <strain evidence="5">CCTCC AB 2017081</strain>
    </source>
</reference>
<evidence type="ECO:0000256" key="1">
    <source>
        <dbReference type="ARBA" id="ARBA00022679"/>
    </source>
</evidence>
<sequence>MTAILLAQPGDRAALEALLAELNLPSAGLDGTELWVASDHDALLGVAGLEVHGTVGLLRSVAVSPVARSRGIAAGLVAHVIEQARARGLSDLYLLTTTAAAYFPRFGFRPLARAASPAALNASREFQDACPASAALLHLPLKETTMTATALPIPGTQDTTRTDALLDTLRCPDSRPLEFWLHGAPLVSPGYHVTEVKAVSIEAMDCGGRAASWRETVIQLMDGSPQEAREGFMSTAKFLGIYDRVVARVPVRPEAEVRFEYGTATSPALQYHVSHVEEQPERLIVHLRTPGVQCKAGDACGVPAEAEAQADACAPGSGCCGPQVVQLG</sequence>
<proteinExistence type="predicted"/>
<keyword evidence="2" id="KW-0012">Acyltransferase</keyword>
<organism evidence="4 5">
    <name type="scientific">Deinococcus rufus</name>
    <dbReference type="NCBI Taxonomy" id="2136097"/>
    <lineage>
        <taxon>Bacteria</taxon>
        <taxon>Thermotogati</taxon>
        <taxon>Deinococcota</taxon>
        <taxon>Deinococci</taxon>
        <taxon>Deinococcales</taxon>
        <taxon>Deinococcaceae</taxon>
        <taxon>Deinococcus</taxon>
    </lineage>
</organism>
<keyword evidence="5" id="KW-1185">Reference proteome</keyword>
<evidence type="ECO:0000256" key="2">
    <source>
        <dbReference type="ARBA" id="ARBA00023315"/>
    </source>
</evidence>
<evidence type="ECO:0000259" key="3">
    <source>
        <dbReference type="PROSITE" id="PS51186"/>
    </source>
</evidence>